<dbReference type="EC" id="2.4.1.-" evidence="4"/>
<reference evidence="5 6" key="1">
    <citation type="submission" date="2024-11" db="EMBL/GenBank/DDBJ databases">
        <title>A near-complete genome assembly of Cinchona calisaya.</title>
        <authorList>
            <person name="Lian D.C."/>
            <person name="Zhao X.W."/>
            <person name="Wei L."/>
        </authorList>
    </citation>
    <scope>NUCLEOTIDE SEQUENCE [LARGE SCALE GENOMIC DNA]</scope>
    <source>
        <tissue evidence="5">Nenye</tissue>
    </source>
</reference>
<accession>A0ABD2Z5P9</accession>
<dbReference type="AlphaFoldDB" id="A0ABD2Z5P9"/>
<organism evidence="5 6">
    <name type="scientific">Cinchona calisaya</name>
    <dbReference type="NCBI Taxonomy" id="153742"/>
    <lineage>
        <taxon>Eukaryota</taxon>
        <taxon>Viridiplantae</taxon>
        <taxon>Streptophyta</taxon>
        <taxon>Embryophyta</taxon>
        <taxon>Tracheophyta</taxon>
        <taxon>Spermatophyta</taxon>
        <taxon>Magnoliopsida</taxon>
        <taxon>eudicotyledons</taxon>
        <taxon>Gunneridae</taxon>
        <taxon>Pentapetalae</taxon>
        <taxon>asterids</taxon>
        <taxon>lamiids</taxon>
        <taxon>Gentianales</taxon>
        <taxon>Rubiaceae</taxon>
        <taxon>Cinchonoideae</taxon>
        <taxon>Cinchoneae</taxon>
        <taxon>Cinchona</taxon>
    </lineage>
</organism>
<keyword evidence="3" id="KW-0328">Glycosyltransferase</keyword>
<evidence type="ECO:0000256" key="1">
    <source>
        <dbReference type="ARBA" id="ARBA00009995"/>
    </source>
</evidence>
<dbReference type="FunFam" id="3.40.50.2000:FF:000108">
    <property type="entry name" value="UDP-glycosyltransferase 83A1"/>
    <property type="match status" value="1"/>
</dbReference>
<dbReference type="SUPFAM" id="SSF53756">
    <property type="entry name" value="UDP-Glycosyltransferase/glycogen phosphorylase"/>
    <property type="match status" value="1"/>
</dbReference>
<dbReference type="PANTHER" id="PTHR11926:SF1412">
    <property type="entry name" value="UDP-GLYCOSYLTRANSFERASE 83A1-LIKE"/>
    <property type="match status" value="1"/>
</dbReference>
<comment type="similarity">
    <text evidence="1 3">Belongs to the UDP-glycosyltransferase family.</text>
</comment>
<evidence type="ECO:0000313" key="5">
    <source>
        <dbReference type="EMBL" id="KAL3513078.1"/>
    </source>
</evidence>
<keyword evidence="2 3" id="KW-0808">Transferase</keyword>
<gene>
    <name evidence="5" type="ORF">ACH5RR_025795</name>
</gene>
<dbReference type="InterPro" id="IPR035595">
    <property type="entry name" value="UDP_glycos_trans_CS"/>
</dbReference>
<dbReference type="GO" id="GO:0016757">
    <property type="term" value="F:glycosyltransferase activity"/>
    <property type="evidence" value="ECO:0007669"/>
    <property type="project" value="UniProtKB-KW"/>
</dbReference>
<evidence type="ECO:0000256" key="3">
    <source>
        <dbReference type="RuleBase" id="RU003718"/>
    </source>
</evidence>
<dbReference type="CDD" id="cd03784">
    <property type="entry name" value="GT1_Gtf-like"/>
    <property type="match status" value="1"/>
</dbReference>
<dbReference type="Proteomes" id="UP001630127">
    <property type="component" value="Unassembled WGS sequence"/>
</dbReference>
<dbReference type="EMBL" id="JBJUIK010000011">
    <property type="protein sequence ID" value="KAL3513078.1"/>
    <property type="molecule type" value="Genomic_DNA"/>
</dbReference>
<proteinExistence type="inferred from homology"/>
<dbReference type="PROSITE" id="PS00375">
    <property type="entry name" value="UDPGT"/>
    <property type="match status" value="1"/>
</dbReference>
<dbReference type="Pfam" id="PF00201">
    <property type="entry name" value="UDPGT"/>
    <property type="match status" value="1"/>
</dbReference>
<protein>
    <recommendedName>
        <fullName evidence="4">Glycosyltransferase</fullName>
        <ecNumber evidence="4">2.4.1.-</ecNumber>
    </recommendedName>
</protein>
<keyword evidence="6" id="KW-1185">Reference proteome</keyword>
<evidence type="ECO:0000256" key="2">
    <source>
        <dbReference type="ARBA" id="ARBA00022679"/>
    </source>
</evidence>
<evidence type="ECO:0000256" key="4">
    <source>
        <dbReference type="RuleBase" id="RU362057"/>
    </source>
</evidence>
<dbReference type="FunFam" id="3.40.50.2000:FF:000056">
    <property type="entry name" value="Glycosyltransferase"/>
    <property type="match status" value="1"/>
</dbReference>
<dbReference type="PANTHER" id="PTHR11926">
    <property type="entry name" value="GLUCOSYL/GLUCURONOSYL TRANSFERASES"/>
    <property type="match status" value="1"/>
</dbReference>
<evidence type="ECO:0000313" key="6">
    <source>
        <dbReference type="Proteomes" id="UP001630127"/>
    </source>
</evidence>
<dbReference type="Gene3D" id="3.40.50.2000">
    <property type="entry name" value="Glycogen Phosphorylase B"/>
    <property type="match status" value="2"/>
</dbReference>
<name>A0ABD2Z5P9_9GENT</name>
<sequence>MDQNARPNSEISIQRNHGGHILIVSYPLQGHATPLIKMANRLCQFGVKVTFLTTEFTLAKMASSSMPAGSEDEGIDRIRLASVPDGLEPDDDRKDQEKLAASIHKEMPGYLEDFIKKANNSKNKDDKVTGVIIDSPLTFVLEIPQTMGIKCATYWCSTPGCLVLGLHLQKLLEDDVIDANDGTPLKDEKISLLPNMPAMSPSEFTWCFPGDLSVQKSMFHFFQIVVSNMFSKSDLIICNWFNDLDPSTSSLDPNFLPVGPILNVEGQSVGSFVSEDSRCITWLDKQPPGSVIYVAFGSTSRFSQEQINEIALGLELVNRPFLWVAWSGLIRDGVSSLTFPDGFIDRVANRGKIVEWAPQERVLAHPSIACFISHCGWGSTMESVSMGVPLLCWPYFGDQLYTQMCICESWKVGLWLNAKENGIISGNEIKLKVETLLSDTSIRSNALKLKEKARKSMNEGGSSVKNLEYLVSQMKH</sequence>
<dbReference type="InterPro" id="IPR002213">
    <property type="entry name" value="UDP_glucos_trans"/>
</dbReference>
<comment type="caution">
    <text evidence="5">The sequence shown here is derived from an EMBL/GenBank/DDBJ whole genome shotgun (WGS) entry which is preliminary data.</text>
</comment>